<dbReference type="Gene3D" id="3.40.50.150">
    <property type="entry name" value="Vaccinia Virus protein VP39"/>
    <property type="match status" value="1"/>
</dbReference>
<dbReference type="GeneID" id="19012289"/>
<dbReference type="RefSeq" id="XP_007509418.1">
    <property type="nucleotide sequence ID" value="XM_007509356.1"/>
</dbReference>
<keyword evidence="3" id="KW-0949">S-adenosyl-L-methionine</keyword>
<dbReference type="eggNOG" id="ENOG502R82D">
    <property type="taxonomic scope" value="Eukaryota"/>
</dbReference>
<keyword evidence="1" id="KW-0489">Methyltransferase</keyword>
<dbReference type="GO" id="GO:0005730">
    <property type="term" value="C:nucleolus"/>
    <property type="evidence" value="ECO:0007669"/>
    <property type="project" value="TreeGrafter"/>
</dbReference>
<dbReference type="GO" id="GO:0016433">
    <property type="term" value="F:rRNA (adenine) methyltransferase activity"/>
    <property type="evidence" value="ECO:0007669"/>
    <property type="project" value="TreeGrafter"/>
</dbReference>
<dbReference type="EMBL" id="FO082266">
    <property type="protein sequence ID" value="CCO19221.1"/>
    <property type="molecule type" value="Genomic_DNA"/>
</dbReference>
<protein>
    <submittedName>
        <fullName evidence="4">Uncharacterized protein</fullName>
    </submittedName>
</protein>
<accession>K8EME1</accession>
<dbReference type="PANTHER" id="PTHR21008">
    <property type="entry name" value="S-ADENOSYLMETHIONINE SENSOR UPSTREAM OF MTORC1-RELATED"/>
    <property type="match status" value="1"/>
</dbReference>
<evidence type="ECO:0000256" key="2">
    <source>
        <dbReference type="ARBA" id="ARBA00022679"/>
    </source>
</evidence>
<dbReference type="InterPro" id="IPR029063">
    <property type="entry name" value="SAM-dependent_MTases_sf"/>
</dbReference>
<evidence type="ECO:0000256" key="1">
    <source>
        <dbReference type="ARBA" id="ARBA00022603"/>
    </source>
</evidence>
<name>K8EME1_9CHLO</name>
<keyword evidence="2" id="KW-0808">Transferase</keyword>
<dbReference type="KEGG" id="bpg:Bathy13g00120"/>
<dbReference type="Pfam" id="PF11968">
    <property type="entry name" value="Bmt2"/>
    <property type="match status" value="1"/>
</dbReference>
<evidence type="ECO:0000313" key="5">
    <source>
        <dbReference type="Proteomes" id="UP000198341"/>
    </source>
</evidence>
<dbReference type="STRING" id="41875.K8EME1"/>
<evidence type="ECO:0000313" key="4">
    <source>
        <dbReference type="EMBL" id="CCO19221.1"/>
    </source>
</evidence>
<reference evidence="4 5" key="1">
    <citation type="submission" date="2011-10" db="EMBL/GenBank/DDBJ databases">
        <authorList>
            <person name="Genoscope - CEA"/>
        </authorList>
    </citation>
    <scope>NUCLEOTIDE SEQUENCE [LARGE SCALE GENOMIC DNA]</scope>
    <source>
        <strain evidence="4 5">RCC 1105</strain>
    </source>
</reference>
<dbReference type="AlphaFoldDB" id="K8EME1"/>
<dbReference type="PANTHER" id="PTHR21008:SF1">
    <property type="entry name" value="25S RRNA (ADENINE(2142)-N(1))-METHYLTRANSFERASE"/>
    <property type="match status" value="1"/>
</dbReference>
<dbReference type="InterPro" id="IPR021867">
    <property type="entry name" value="Bmt2/SAMTOR"/>
</dbReference>
<dbReference type="OrthoDB" id="5954793at2759"/>
<gene>
    <name evidence="4" type="ordered locus">Bathy13g00120</name>
</gene>
<proteinExistence type="predicted"/>
<keyword evidence="5" id="KW-1185">Reference proteome</keyword>
<evidence type="ECO:0000256" key="3">
    <source>
        <dbReference type="ARBA" id="ARBA00022691"/>
    </source>
</evidence>
<sequence length="270" mass="30924">MKKKKKKKKLKRPILHGVGVVKSLKVAKRITAEFHRKSEAALEQAGEGAARAASETERDMYQKASQAALQRTSHVRKFVYSTLTTLNKRPGKGEERKVLNGLEVGAVTTEFCCQSPSWIRFRSIDLNSQHPKIEKRDFFALKVCEDEFDVVLNSMVLNCVAEPEDRGEMLLRMAKMLRKETGVLFITIPRRCVENNPFCSVDIFNECLRACGLSVVLTKFSPKIAFWVCEKKGKNVANAPKLNRREKKTKKTNSYFSVRFHRSERRRIAE</sequence>
<organism evidence="4 5">
    <name type="scientific">Bathycoccus prasinos</name>
    <dbReference type="NCBI Taxonomy" id="41875"/>
    <lineage>
        <taxon>Eukaryota</taxon>
        <taxon>Viridiplantae</taxon>
        <taxon>Chlorophyta</taxon>
        <taxon>Mamiellophyceae</taxon>
        <taxon>Mamiellales</taxon>
        <taxon>Bathycoccaceae</taxon>
        <taxon>Bathycoccus</taxon>
    </lineage>
</organism>
<dbReference type="Proteomes" id="UP000198341">
    <property type="component" value="Chromosome 13"/>
</dbReference>
<dbReference type="SUPFAM" id="SSF53335">
    <property type="entry name" value="S-adenosyl-L-methionine-dependent methyltransferases"/>
    <property type="match status" value="1"/>
</dbReference>